<keyword evidence="3" id="KW-0813">Transport</keyword>
<reference evidence="14 15" key="1">
    <citation type="submission" date="2020-02" db="EMBL/GenBank/DDBJ databases">
        <title>Draft genome sequence of two Spirosoma agri KCTC 52727 and Spirosoma terrae KCTC 52035.</title>
        <authorList>
            <person name="Rojas J."/>
            <person name="Ambika Manirajan B."/>
            <person name="Ratering S."/>
            <person name="Suarez C."/>
            <person name="Schnell S."/>
        </authorList>
    </citation>
    <scope>NUCLEOTIDE SEQUENCE [LARGE SCALE GENOMIC DNA]</scope>
    <source>
        <strain evidence="14 15">KCTC 52727</strain>
    </source>
</reference>
<feature type="transmembrane region" description="Helical" evidence="13">
    <location>
        <begin position="12"/>
        <end position="31"/>
    </location>
</feature>
<name>A0A6M0IGY4_9BACT</name>
<keyword evidence="5 13" id="KW-0812">Transmembrane</keyword>
<evidence type="ECO:0000256" key="13">
    <source>
        <dbReference type="SAM" id="Phobius"/>
    </source>
</evidence>
<keyword evidence="8 13" id="KW-1133">Transmembrane helix</keyword>
<accession>A0A6M0IGY4</accession>
<feature type="transmembrane region" description="Helical" evidence="13">
    <location>
        <begin position="159"/>
        <end position="177"/>
    </location>
</feature>
<feature type="transmembrane region" description="Helical" evidence="13">
    <location>
        <begin position="183"/>
        <end position="201"/>
    </location>
</feature>
<evidence type="ECO:0000256" key="8">
    <source>
        <dbReference type="ARBA" id="ARBA00022989"/>
    </source>
</evidence>
<evidence type="ECO:0000313" key="14">
    <source>
        <dbReference type="EMBL" id="NEU67137.1"/>
    </source>
</evidence>
<feature type="transmembrane region" description="Helical" evidence="13">
    <location>
        <begin position="91"/>
        <end position="110"/>
    </location>
</feature>
<sequence>MQADKFTLPLERVLFFSDAIVAIAITLLALELRLPVPDDQTLHYADLLKPWHLYLAFLLSFINISSFWNLHHRLFIYISKMDDRLKLINTCWLFFIVTLPFASSVLSDHLSDSAAVTLYTLNVSLIALCQRLLWWYALRQDYVEASLIEEDQNQQRITIFLNLDILNGLVALVISFFAPVTAFILLFFKIPLMLAAFFYLASVRRKMATGQLPGLEREKSAQ</sequence>
<comment type="similarity">
    <text evidence="2">Belongs to the TMEM175 family.</text>
</comment>
<dbReference type="InterPro" id="IPR010617">
    <property type="entry name" value="TMEM175-like"/>
</dbReference>
<keyword evidence="9" id="KW-0406">Ion transport</keyword>
<keyword evidence="15" id="KW-1185">Reference proteome</keyword>
<evidence type="ECO:0000256" key="9">
    <source>
        <dbReference type="ARBA" id="ARBA00023065"/>
    </source>
</evidence>
<proteinExistence type="inferred from homology"/>
<evidence type="ECO:0000256" key="5">
    <source>
        <dbReference type="ARBA" id="ARBA00022692"/>
    </source>
</evidence>
<evidence type="ECO:0000256" key="4">
    <source>
        <dbReference type="ARBA" id="ARBA00022538"/>
    </source>
</evidence>
<feature type="transmembrane region" description="Helical" evidence="13">
    <location>
        <begin position="116"/>
        <end position="138"/>
    </location>
</feature>
<evidence type="ECO:0000256" key="1">
    <source>
        <dbReference type="ARBA" id="ARBA00004141"/>
    </source>
</evidence>
<evidence type="ECO:0000256" key="11">
    <source>
        <dbReference type="ARBA" id="ARBA00023303"/>
    </source>
</evidence>
<dbReference type="GO" id="GO:0016020">
    <property type="term" value="C:membrane"/>
    <property type="evidence" value="ECO:0007669"/>
    <property type="project" value="UniProtKB-SubCell"/>
</dbReference>
<dbReference type="PANTHER" id="PTHR31462">
    <property type="entry name" value="ENDOSOMAL/LYSOSOMAL POTASSIUM CHANNEL TMEM175"/>
    <property type="match status" value="1"/>
</dbReference>
<keyword evidence="6" id="KW-0631">Potassium channel</keyword>
<evidence type="ECO:0000256" key="7">
    <source>
        <dbReference type="ARBA" id="ARBA00022958"/>
    </source>
</evidence>
<evidence type="ECO:0000256" key="6">
    <source>
        <dbReference type="ARBA" id="ARBA00022826"/>
    </source>
</evidence>
<dbReference type="Proteomes" id="UP000477386">
    <property type="component" value="Unassembled WGS sequence"/>
</dbReference>
<dbReference type="AlphaFoldDB" id="A0A6M0IGY4"/>
<evidence type="ECO:0000256" key="10">
    <source>
        <dbReference type="ARBA" id="ARBA00023136"/>
    </source>
</evidence>
<dbReference type="EMBL" id="JAAGNZ010000001">
    <property type="protein sequence ID" value="NEU67137.1"/>
    <property type="molecule type" value="Genomic_DNA"/>
</dbReference>
<organism evidence="14 15">
    <name type="scientific">Spirosoma agri</name>
    <dbReference type="NCBI Taxonomy" id="1987381"/>
    <lineage>
        <taxon>Bacteria</taxon>
        <taxon>Pseudomonadati</taxon>
        <taxon>Bacteroidota</taxon>
        <taxon>Cytophagia</taxon>
        <taxon>Cytophagales</taxon>
        <taxon>Cytophagaceae</taxon>
        <taxon>Spirosoma</taxon>
    </lineage>
</organism>
<dbReference type="PANTHER" id="PTHR31462:SF5">
    <property type="entry name" value="ENDOSOMAL_LYSOSOMAL PROTON CHANNEL TMEM175"/>
    <property type="match status" value="1"/>
</dbReference>
<keyword evidence="4" id="KW-0633">Potassium transport</keyword>
<dbReference type="GO" id="GO:0015252">
    <property type="term" value="F:proton channel activity"/>
    <property type="evidence" value="ECO:0007669"/>
    <property type="project" value="InterPro"/>
</dbReference>
<gene>
    <name evidence="14" type="ORF">GK091_09625</name>
</gene>
<evidence type="ECO:0000256" key="2">
    <source>
        <dbReference type="ARBA" id="ARBA00006920"/>
    </source>
</evidence>
<dbReference type="GO" id="GO:0005267">
    <property type="term" value="F:potassium channel activity"/>
    <property type="evidence" value="ECO:0007669"/>
    <property type="project" value="UniProtKB-KW"/>
</dbReference>
<feature type="transmembrane region" description="Helical" evidence="13">
    <location>
        <begin position="51"/>
        <end position="70"/>
    </location>
</feature>
<dbReference type="Pfam" id="PF06736">
    <property type="entry name" value="TMEM175"/>
    <property type="match status" value="1"/>
</dbReference>
<dbReference type="RefSeq" id="WP_164036745.1">
    <property type="nucleotide sequence ID" value="NZ_JAAGNZ010000001.1"/>
</dbReference>
<keyword evidence="10 13" id="KW-0472">Membrane</keyword>
<comment type="caution">
    <text evidence="14">The sequence shown here is derived from an EMBL/GenBank/DDBJ whole genome shotgun (WGS) entry which is preliminary data.</text>
</comment>
<protein>
    <submittedName>
        <fullName evidence="14">DUF1211 domain-containing protein</fullName>
    </submittedName>
</protein>
<comment type="catalytic activity">
    <reaction evidence="12">
        <text>K(+)(in) = K(+)(out)</text>
        <dbReference type="Rhea" id="RHEA:29463"/>
        <dbReference type="ChEBI" id="CHEBI:29103"/>
    </reaction>
</comment>
<evidence type="ECO:0000256" key="12">
    <source>
        <dbReference type="ARBA" id="ARBA00034430"/>
    </source>
</evidence>
<keyword evidence="7" id="KW-0630">Potassium</keyword>
<evidence type="ECO:0000256" key="3">
    <source>
        <dbReference type="ARBA" id="ARBA00022448"/>
    </source>
</evidence>
<evidence type="ECO:0000313" key="15">
    <source>
        <dbReference type="Proteomes" id="UP000477386"/>
    </source>
</evidence>
<keyword evidence="11" id="KW-0407">Ion channel</keyword>
<comment type="subcellular location">
    <subcellularLocation>
        <location evidence="1">Membrane</location>
        <topology evidence="1">Multi-pass membrane protein</topology>
    </subcellularLocation>
</comment>